<sequence>MSATDFIQTLPLSATIQQVPVRDKEEGFNGGSMEAEWKAQGDKIWDLVCDSFQELTRRDAGVGYIEEDFNLQEASQRKGKERNEHEGMGKQPMNQVAEEMGLKLK</sequence>
<evidence type="ECO:0000313" key="2">
    <source>
        <dbReference type="EMBL" id="DAD38805.1"/>
    </source>
</evidence>
<feature type="region of interest" description="Disordered" evidence="1">
    <location>
        <begin position="73"/>
        <end position="105"/>
    </location>
</feature>
<accession>A0A822Z5U1</accession>
<dbReference type="Proteomes" id="UP000607653">
    <property type="component" value="Unassembled WGS sequence"/>
</dbReference>
<organism evidence="2 3">
    <name type="scientific">Nelumbo nucifera</name>
    <name type="common">Sacred lotus</name>
    <dbReference type="NCBI Taxonomy" id="4432"/>
    <lineage>
        <taxon>Eukaryota</taxon>
        <taxon>Viridiplantae</taxon>
        <taxon>Streptophyta</taxon>
        <taxon>Embryophyta</taxon>
        <taxon>Tracheophyta</taxon>
        <taxon>Spermatophyta</taxon>
        <taxon>Magnoliopsida</taxon>
        <taxon>Proteales</taxon>
        <taxon>Nelumbonaceae</taxon>
        <taxon>Nelumbo</taxon>
    </lineage>
</organism>
<protein>
    <submittedName>
        <fullName evidence="2">Uncharacterized protein</fullName>
    </submittedName>
</protein>
<comment type="caution">
    <text evidence="2">The sequence shown here is derived from an EMBL/GenBank/DDBJ whole genome shotgun (WGS) entry which is preliminary data.</text>
</comment>
<evidence type="ECO:0000313" key="3">
    <source>
        <dbReference type="Proteomes" id="UP000607653"/>
    </source>
</evidence>
<feature type="compositionally biased region" description="Basic and acidic residues" evidence="1">
    <location>
        <begin position="75"/>
        <end position="88"/>
    </location>
</feature>
<proteinExistence type="predicted"/>
<dbReference type="AlphaFoldDB" id="A0A822Z5U1"/>
<gene>
    <name evidence="2" type="ORF">HUJ06_013127</name>
</gene>
<reference evidence="2 3" key="1">
    <citation type="journal article" date="2020" name="Mol. Biol. Evol.">
        <title>Distinct Expression and Methylation Patterns for Genes with Different Fates following a Single Whole-Genome Duplication in Flowering Plants.</title>
        <authorList>
            <person name="Shi T."/>
            <person name="Rahmani R.S."/>
            <person name="Gugger P.F."/>
            <person name="Wang M."/>
            <person name="Li H."/>
            <person name="Zhang Y."/>
            <person name="Li Z."/>
            <person name="Wang Q."/>
            <person name="Van de Peer Y."/>
            <person name="Marchal K."/>
            <person name="Chen J."/>
        </authorList>
    </citation>
    <scope>NUCLEOTIDE SEQUENCE [LARGE SCALE GENOMIC DNA]</scope>
    <source>
        <tissue evidence="2">Leaf</tissue>
    </source>
</reference>
<dbReference type="EMBL" id="DUZY01000005">
    <property type="protein sequence ID" value="DAD38805.1"/>
    <property type="molecule type" value="Genomic_DNA"/>
</dbReference>
<keyword evidence="3" id="KW-1185">Reference proteome</keyword>
<evidence type="ECO:0000256" key="1">
    <source>
        <dbReference type="SAM" id="MobiDB-lite"/>
    </source>
</evidence>
<name>A0A822Z5U1_NELNU</name>